<keyword evidence="1" id="KW-0732">Signal</keyword>
<gene>
    <name evidence="2" type="ORF">SAMN05421824_0286</name>
</gene>
<evidence type="ECO:0008006" key="4">
    <source>
        <dbReference type="Google" id="ProtNLM"/>
    </source>
</evidence>
<dbReference type="AlphaFoldDB" id="A0A1H9ALY5"/>
<protein>
    <recommendedName>
        <fullName evidence="4">Surface antigen</fullName>
    </recommendedName>
</protein>
<evidence type="ECO:0000313" key="3">
    <source>
        <dbReference type="Proteomes" id="UP000198999"/>
    </source>
</evidence>
<dbReference type="RefSeq" id="WP_245738123.1">
    <property type="nucleotide sequence ID" value="NZ_FOFN01000001.1"/>
</dbReference>
<evidence type="ECO:0000313" key="2">
    <source>
        <dbReference type="EMBL" id="SEP77679.1"/>
    </source>
</evidence>
<feature type="chain" id="PRO_5011646079" description="Surface antigen" evidence="1">
    <location>
        <begin position="19"/>
        <end position="422"/>
    </location>
</feature>
<evidence type="ECO:0000256" key="1">
    <source>
        <dbReference type="SAM" id="SignalP"/>
    </source>
</evidence>
<name>A0A1H9ALY5_9FLAO</name>
<dbReference type="STRING" id="419940.SAMN05421824_0286"/>
<proteinExistence type="predicted"/>
<reference evidence="2 3" key="1">
    <citation type="submission" date="2016-10" db="EMBL/GenBank/DDBJ databases">
        <authorList>
            <person name="de Groot N.N."/>
        </authorList>
    </citation>
    <scope>NUCLEOTIDE SEQUENCE [LARGE SCALE GENOMIC DNA]</scope>
    <source>
        <strain evidence="2 3">DSM 21035</strain>
    </source>
</reference>
<sequence>MLKLCAFIFCFSFMAAQAQNSAISLFEIEQDSINKNFFLKQLGNGYFPTKYFDFDLRYLVKYNQYEGLRTGLGGVTNKNFSEKFRINGYTVYGFRDDAYKYSIGGSVRLSESTKTWLSLSYTDDLQETGSSKFLTDTRFFQFFEPRLLNIDLFHRHITQTIAVAHQIHPKLSSVLQFASSNVDPTYNYQYVIDGNTFSKFQFSTATASLEWSPFNRFKDVENLPREMKEGFPKFTVQYTKGIKDVFKSDFTFSKLDFKTIHRINHKNDNLSEITLVSGIARGNVPLTHLYHAYPNNINKETILQRFSVAGITSFETMFFNEFFSDKFTTVQFKHFLKPFNVSQRYKPQLVLISRFAIGDMNNPERHQNINFGSLRKGYTESGFEINKLLFGFGLSFTYRYGGYHLPNFEDNIAFKFTFNLTL</sequence>
<feature type="signal peptide" evidence="1">
    <location>
        <begin position="1"/>
        <end position="18"/>
    </location>
</feature>
<accession>A0A1H9ALY5</accession>
<keyword evidence="3" id="KW-1185">Reference proteome</keyword>
<organism evidence="2 3">
    <name type="scientific">Hyunsoonleella jejuensis</name>
    <dbReference type="NCBI Taxonomy" id="419940"/>
    <lineage>
        <taxon>Bacteria</taxon>
        <taxon>Pseudomonadati</taxon>
        <taxon>Bacteroidota</taxon>
        <taxon>Flavobacteriia</taxon>
        <taxon>Flavobacteriales</taxon>
        <taxon>Flavobacteriaceae</taxon>
    </lineage>
</organism>
<dbReference type="EMBL" id="FOFN01000001">
    <property type="protein sequence ID" value="SEP77679.1"/>
    <property type="molecule type" value="Genomic_DNA"/>
</dbReference>
<dbReference type="Proteomes" id="UP000198999">
    <property type="component" value="Unassembled WGS sequence"/>
</dbReference>